<dbReference type="AlphaFoldDB" id="A0A0A1TQ23"/>
<gene>
    <name evidence="2" type="ORF">VHEMI09249</name>
</gene>
<dbReference type="InterPro" id="IPR002182">
    <property type="entry name" value="NB-ARC"/>
</dbReference>
<dbReference type="InterPro" id="IPR011990">
    <property type="entry name" value="TPR-like_helical_dom_sf"/>
</dbReference>
<dbReference type="GO" id="GO:0043531">
    <property type="term" value="F:ADP binding"/>
    <property type="evidence" value="ECO:0007669"/>
    <property type="project" value="InterPro"/>
</dbReference>
<dbReference type="OrthoDB" id="4956826at2759"/>
<dbReference type="SMART" id="SM00028">
    <property type="entry name" value="TPR"/>
    <property type="match status" value="5"/>
</dbReference>
<dbReference type="SUPFAM" id="SSF53474">
    <property type="entry name" value="alpha/beta-Hydrolases"/>
    <property type="match status" value="1"/>
</dbReference>
<accession>A0A0A1TQ23</accession>
<dbReference type="PANTHER" id="PTHR46082:SF6">
    <property type="entry name" value="AAA+ ATPASE DOMAIN-CONTAINING PROTEIN-RELATED"/>
    <property type="match status" value="1"/>
</dbReference>
<dbReference type="HOGENOM" id="CLU_000288_125_13_1"/>
<proteinExistence type="predicted"/>
<dbReference type="SUPFAM" id="SSF52540">
    <property type="entry name" value="P-loop containing nucleoside triphosphate hydrolases"/>
    <property type="match status" value="1"/>
</dbReference>
<reference evidence="2 3" key="1">
    <citation type="journal article" date="2015" name="Genome Announc.">
        <title>Draft Genome Sequence and Gene Annotation of the Entomopathogenic Fungus Verticillium hemipterigenum.</title>
        <authorList>
            <person name="Horn F."/>
            <person name="Habel A."/>
            <person name="Scharf D.H."/>
            <person name="Dworschak J."/>
            <person name="Brakhage A.A."/>
            <person name="Guthke R."/>
            <person name="Hertweck C."/>
            <person name="Linde J."/>
        </authorList>
    </citation>
    <scope>NUCLEOTIDE SEQUENCE [LARGE SCALE GENOMIC DNA]</scope>
</reference>
<dbReference type="Gene3D" id="3.40.50.300">
    <property type="entry name" value="P-loop containing nucleotide triphosphate hydrolases"/>
    <property type="match status" value="1"/>
</dbReference>
<dbReference type="PANTHER" id="PTHR46082">
    <property type="entry name" value="ATP/GTP-BINDING PROTEIN-RELATED"/>
    <property type="match status" value="1"/>
</dbReference>
<protein>
    <recommendedName>
        <fullName evidence="1">NB-ARC domain-containing protein</fullName>
    </recommendedName>
</protein>
<dbReference type="Pfam" id="PF13424">
    <property type="entry name" value="TPR_12"/>
    <property type="match status" value="3"/>
</dbReference>
<evidence type="ECO:0000313" key="2">
    <source>
        <dbReference type="EMBL" id="CEJ93673.1"/>
    </source>
</evidence>
<dbReference type="InterPro" id="IPR019734">
    <property type="entry name" value="TPR_rpt"/>
</dbReference>
<dbReference type="STRING" id="1531966.A0A0A1TQ23"/>
<sequence>MPLRQLYPDPKSTLSDASSDAKVDIIAVHGLNPRSKDDAAHAWDTWRTPAGRDGHLWLRDDLPEHVPTSRIFLYEYNATAVYGKDRSTFIDKASALLEAIRAERDEAESRPILLLGHSMGGLLIKQALINAHNNPDYTPIKNATTGLAFFATPHHGGDWKLVSLGAVAAKVASTLGFQKGDDVLETLKTGNIFSDFMQEHWRHQLERYSIVSFWGSLDNVVPRESARLGMPGDRERIVQLNADHSAVCKFGPSQADQDNFKLVRSSIKSLYKNALESGTTNTPSDTSKNYVPSYPATSIMPVKTFVQRRQLRDKIREQLCRELDVDRQGDTKKVGVYGLGGAGKSQLALSYLQQYRGEYDATFWIQAGQATSVEQDFLRIAHQLPGGMKLEGQPSADEIILAVHSWFNRRPGKWLFVFDGADELDDMDDVHFVDIDLYIPGSARAHVIVTSRSTIARDLSTFEGVEVCELEDMQARELFYKCSGLDGLASKWAEEIGRIVRELGYLALAITLAGSYVSHKPRLTSHLYEYLDEYRKQRKRVLEMKPTKVVHHYDHSVMATWEMSYAAVGDKLPAACRLLTLLTFLNYEDIYLELFAQRSLAARFVSRSWSWLIQEGEVDLHLLEDSFAMLEKYSLLQRLQNGPKYSMHRLVHAWGYDRLVDPQNISLYCIAASKLLIGAVANTKYFRTTPQSKLRLAPHIQANFERASWLMRGVEGDRIDLVDGIEILAIFLSKIGRWYEALPLETEVLEKRRQILGDEHLDTIFARSNVACILGDQGKLKEAAAMYNEVLMKRRQILGDEHLDTILAISNVARILGYQGKLKEAAAMQNKVLEKRRQILGDEHLDTITAINDLATTLANQGKLKEATAMFNDVLEKRRQILSNEHLDTISTMHNLATTLGHQGKLEEAIMMLNEVLEKKKQILGDEHPNTLIAMSNLATALGCQGKLKEAIVMLNKVLEKQRQILGDKHPDTILAINNLAGILSEYNAL</sequence>
<dbReference type="InterPro" id="IPR027417">
    <property type="entry name" value="P-loop_NTPase"/>
</dbReference>
<keyword evidence="3" id="KW-1185">Reference proteome</keyword>
<dbReference type="Gene3D" id="3.40.50.1820">
    <property type="entry name" value="alpha/beta hydrolase"/>
    <property type="match status" value="1"/>
</dbReference>
<dbReference type="Pfam" id="PF00931">
    <property type="entry name" value="NB-ARC"/>
    <property type="match status" value="1"/>
</dbReference>
<evidence type="ECO:0000259" key="1">
    <source>
        <dbReference type="Pfam" id="PF00931"/>
    </source>
</evidence>
<dbReference type="Gene3D" id="1.25.40.10">
    <property type="entry name" value="Tetratricopeptide repeat domain"/>
    <property type="match status" value="2"/>
</dbReference>
<evidence type="ECO:0000313" key="3">
    <source>
        <dbReference type="Proteomes" id="UP000039046"/>
    </source>
</evidence>
<dbReference type="Proteomes" id="UP000039046">
    <property type="component" value="Unassembled WGS sequence"/>
</dbReference>
<dbReference type="EMBL" id="CDHN01000006">
    <property type="protein sequence ID" value="CEJ93673.1"/>
    <property type="molecule type" value="Genomic_DNA"/>
</dbReference>
<dbReference type="InterPro" id="IPR053137">
    <property type="entry name" value="NLR-like"/>
</dbReference>
<dbReference type="SUPFAM" id="SSF48452">
    <property type="entry name" value="TPR-like"/>
    <property type="match status" value="2"/>
</dbReference>
<organism evidence="2 3">
    <name type="scientific">[Torrubiella] hemipterigena</name>
    <dbReference type="NCBI Taxonomy" id="1531966"/>
    <lineage>
        <taxon>Eukaryota</taxon>
        <taxon>Fungi</taxon>
        <taxon>Dikarya</taxon>
        <taxon>Ascomycota</taxon>
        <taxon>Pezizomycotina</taxon>
        <taxon>Sordariomycetes</taxon>
        <taxon>Hypocreomycetidae</taxon>
        <taxon>Hypocreales</taxon>
        <taxon>Clavicipitaceae</taxon>
        <taxon>Clavicipitaceae incertae sedis</taxon>
        <taxon>'Torrubiella' clade</taxon>
    </lineage>
</organism>
<feature type="domain" description="NB-ARC" evidence="1">
    <location>
        <begin position="316"/>
        <end position="480"/>
    </location>
</feature>
<name>A0A0A1TQ23_9HYPO</name>
<dbReference type="InterPro" id="IPR029058">
    <property type="entry name" value="AB_hydrolase_fold"/>
</dbReference>